<dbReference type="PROSITE" id="PS51355">
    <property type="entry name" value="GLUTATHIONE_PEROXID_3"/>
    <property type="match status" value="1"/>
</dbReference>
<dbReference type="AlphaFoldDB" id="D1B2N4"/>
<gene>
    <name evidence="7" type="ordered locus">Sdel_1334</name>
</gene>
<keyword evidence="3 5" id="KW-0560">Oxidoreductase</keyword>
<dbReference type="PROSITE" id="PS00460">
    <property type="entry name" value="GLUTATHIONE_PEROXID_1"/>
    <property type="match status" value="1"/>
</dbReference>
<evidence type="ECO:0000259" key="6">
    <source>
        <dbReference type="PROSITE" id="PS51352"/>
    </source>
</evidence>
<dbReference type="PANTHER" id="PTHR11592">
    <property type="entry name" value="GLUTATHIONE PEROXIDASE"/>
    <property type="match status" value="1"/>
</dbReference>
<dbReference type="InterPro" id="IPR013766">
    <property type="entry name" value="Thioredoxin_domain"/>
</dbReference>
<evidence type="ECO:0000256" key="1">
    <source>
        <dbReference type="ARBA" id="ARBA00006926"/>
    </source>
</evidence>
<dbReference type="EMBL" id="CP001816">
    <property type="protein sequence ID" value="ACZ12354.1"/>
    <property type="molecule type" value="Genomic_DNA"/>
</dbReference>
<dbReference type="PROSITE" id="PS00763">
    <property type="entry name" value="GLUTATHIONE_PEROXID_2"/>
    <property type="match status" value="1"/>
</dbReference>
<evidence type="ECO:0000256" key="3">
    <source>
        <dbReference type="ARBA" id="ARBA00023002"/>
    </source>
</evidence>
<reference evidence="7 8" key="2">
    <citation type="journal article" date="2010" name="Stand. Genomic Sci.">
        <title>Complete genome sequence of Sulfurospirillum deleyianum type strain (5175).</title>
        <authorList>
            <person name="Sikorski J."/>
            <person name="Lapidus A."/>
            <person name="Copeland A."/>
            <person name="Glavina Del Rio T."/>
            <person name="Nolan M."/>
            <person name="Lucas S."/>
            <person name="Chen F."/>
            <person name="Tice H."/>
            <person name="Cheng J.F."/>
            <person name="Saunders E."/>
            <person name="Bruce D."/>
            <person name="Goodwin L."/>
            <person name="Pitluck S."/>
            <person name="Ovchinnikova G."/>
            <person name="Pati A."/>
            <person name="Ivanova N."/>
            <person name="Mavromatis K."/>
            <person name="Chen A."/>
            <person name="Palaniappan K."/>
            <person name="Chain P."/>
            <person name="Land M."/>
            <person name="Hauser L."/>
            <person name="Chang Y.J."/>
            <person name="Jeffries C.D."/>
            <person name="Brettin T."/>
            <person name="Detter J.C."/>
            <person name="Han C."/>
            <person name="Rohde M."/>
            <person name="Lang E."/>
            <person name="Spring S."/>
            <person name="Goker M."/>
            <person name="Bristow J."/>
            <person name="Eisen J.A."/>
            <person name="Markowitz V."/>
            <person name="Hugenholtz P."/>
            <person name="Kyrpides N.C."/>
            <person name="Klenk H.P."/>
        </authorList>
    </citation>
    <scope>NUCLEOTIDE SEQUENCE [LARGE SCALE GENOMIC DNA]</scope>
    <source>
        <strain evidence="8">ATCC 51133 / DSM 6946 / 5175</strain>
    </source>
</reference>
<dbReference type="PANTHER" id="PTHR11592:SF78">
    <property type="entry name" value="GLUTATHIONE PEROXIDASE"/>
    <property type="match status" value="1"/>
</dbReference>
<dbReference type="InterPro" id="IPR029759">
    <property type="entry name" value="GPX_AS"/>
</dbReference>
<dbReference type="PRINTS" id="PR01011">
    <property type="entry name" value="GLUTPROXDASE"/>
</dbReference>
<reference evidence="8" key="1">
    <citation type="submission" date="2009-11" db="EMBL/GenBank/DDBJ databases">
        <title>The complete genome of Sulfurospirillum deleyianum DSM 6946.</title>
        <authorList>
            <consortium name="US DOE Joint Genome Institute (JGI-PGF)"/>
            <person name="Lucas S."/>
            <person name="Copeland A."/>
            <person name="Lapidus A."/>
            <person name="Glavina del Rio T."/>
            <person name="Dalin E."/>
            <person name="Tice H."/>
            <person name="Bruce D."/>
            <person name="Goodwin L."/>
            <person name="Pitluck S."/>
            <person name="Kyrpides N."/>
            <person name="Mavromatis K."/>
            <person name="Ivanova N."/>
            <person name="Ovchinnikova G."/>
            <person name="Munk A.C."/>
            <person name="Lu M."/>
            <person name="Brettin T."/>
            <person name="Detter J.C."/>
            <person name="Han C."/>
            <person name="Tapia R."/>
            <person name="Larimer F."/>
            <person name="Land M."/>
            <person name="Hauser L."/>
            <person name="Markowitz V."/>
            <person name="Cheng J.F."/>
            <person name="Hugenholtz P."/>
            <person name="Woyke T."/>
            <person name="Wu D."/>
            <person name="Aumann P."/>
            <person name="Schneider S."/>
            <person name="Lang E."/>
            <person name="Spring S."/>
            <person name="Klenk H.P."/>
            <person name="Eisen J.A."/>
        </authorList>
    </citation>
    <scope>NUCLEOTIDE SEQUENCE [LARGE SCALE GENOMIC DNA]</scope>
    <source>
        <strain evidence="8">ATCC 51133 / DSM 6946 / 5175</strain>
    </source>
</reference>
<name>D1B2N4_SULD5</name>
<dbReference type="GO" id="GO:0034599">
    <property type="term" value="P:cellular response to oxidative stress"/>
    <property type="evidence" value="ECO:0007669"/>
    <property type="project" value="TreeGrafter"/>
</dbReference>
<dbReference type="Pfam" id="PF00255">
    <property type="entry name" value="GSHPx"/>
    <property type="match status" value="1"/>
</dbReference>
<evidence type="ECO:0000256" key="5">
    <source>
        <dbReference type="RuleBase" id="RU000499"/>
    </source>
</evidence>
<dbReference type="eggNOG" id="COG0386">
    <property type="taxonomic scope" value="Bacteria"/>
</dbReference>
<proteinExistence type="inferred from homology"/>
<dbReference type="FunFam" id="3.40.30.10:FF:000010">
    <property type="entry name" value="Glutathione peroxidase"/>
    <property type="match status" value="1"/>
</dbReference>
<dbReference type="Gene3D" id="3.40.30.10">
    <property type="entry name" value="Glutaredoxin"/>
    <property type="match status" value="1"/>
</dbReference>
<dbReference type="InterPro" id="IPR029760">
    <property type="entry name" value="GPX_CS"/>
</dbReference>
<dbReference type="Proteomes" id="UP000002222">
    <property type="component" value="Chromosome"/>
</dbReference>
<evidence type="ECO:0000313" key="8">
    <source>
        <dbReference type="Proteomes" id="UP000002222"/>
    </source>
</evidence>
<dbReference type="SUPFAM" id="SSF52833">
    <property type="entry name" value="Thioredoxin-like"/>
    <property type="match status" value="1"/>
</dbReference>
<evidence type="ECO:0000313" key="7">
    <source>
        <dbReference type="EMBL" id="ACZ12354.1"/>
    </source>
</evidence>
<keyword evidence="2 5" id="KW-0575">Peroxidase</keyword>
<feature type="active site" evidence="4">
    <location>
        <position position="46"/>
    </location>
</feature>
<dbReference type="CDD" id="cd00340">
    <property type="entry name" value="GSH_Peroxidase"/>
    <property type="match status" value="1"/>
</dbReference>
<dbReference type="InterPro" id="IPR000889">
    <property type="entry name" value="Glutathione_peroxidase"/>
</dbReference>
<dbReference type="STRING" id="525898.Sdel_1334"/>
<dbReference type="InterPro" id="IPR036249">
    <property type="entry name" value="Thioredoxin-like_sf"/>
</dbReference>
<evidence type="ECO:0000256" key="4">
    <source>
        <dbReference type="PIRSR" id="PIRSR000303-1"/>
    </source>
</evidence>
<evidence type="ECO:0000256" key="2">
    <source>
        <dbReference type="ARBA" id="ARBA00022559"/>
    </source>
</evidence>
<dbReference type="KEGG" id="sdl:Sdel_1334"/>
<dbReference type="HOGENOM" id="CLU_029507_2_2_7"/>
<keyword evidence="8" id="KW-1185">Reference proteome</keyword>
<protein>
    <recommendedName>
        <fullName evidence="5">Glutathione peroxidase</fullName>
    </recommendedName>
</protein>
<dbReference type="PROSITE" id="PS51352">
    <property type="entry name" value="THIOREDOXIN_2"/>
    <property type="match status" value="1"/>
</dbReference>
<feature type="domain" description="Thioredoxin" evidence="6">
    <location>
        <begin position="6"/>
        <end position="169"/>
    </location>
</feature>
<comment type="similarity">
    <text evidence="1 5">Belongs to the glutathione peroxidase family.</text>
</comment>
<dbReference type="GO" id="GO:0004601">
    <property type="term" value="F:peroxidase activity"/>
    <property type="evidence" value="ECO:0007669"/>
    <property type="project" value="UniProtKB-KW"/>
</dbReference>
<accession>D1B2N4</accession>
<dbReference type="PIRSF" id="PIRSF000303">
    <property type="entry name" value="Glutathion_perox"/>
    <property type="match status" value="1"/>
</dbReference>
<organism evidence="7 8">
    <name type="scientific">Sulfurospirillum deleyianum (strain ATCC 51133 / DSM 6946 / 5175)</name>
    <dbReference type="NCBI Taxonomy" id="525898"/>
    <lineage>
        <taxon>Bacteria</taxon>
        <taxon>Pseudomonadati</taxon>
        <taxon>Campylobacterota</taxon>
        <taxon>Epsilonproteobacteria</taxon>
        <taxon>Campylobacterales</taxon>
        <taxon>Sulfurospirillaceae</taxon>
        <taxon>Sulfurospirillum</taxon>
    </lineage>
</organism>
<sequence length="169" mass="19194">MFALTLFAGDKMSLYDFEVTTIEGKKTTLEAYKGKVLLIVNVASKCGFTYQYEGLEKLYKTYKDKGFVVLGFPCNQFSEQEPGNEEEIKNFCSLTYDVTFPMFSKIDVNGAKAHPLYVYLKKEQSGFLGSEGIKWNFTKFLVDKNGHVLERFAPTTKPESLEETIKGLL</sequence>